<proteinExistence type="predicted"/>
<name>A0ABV9DIT5_9BACI</name>
<gene>
    <name evidence="2" type="ORF">ACFO3D_11140</name>
</gene>
<dbReference type="Proteomes" id="UP001595989">
    <property type="component" value="Unassembled WGS sequence"/>
</dbReference>
<evidence type="ECO:0000256" key="1">
    <source>
        <dbReference type="SAM" id="Phobius"/>
    </source>
</evidence>
<accession>A0ABV9DIT5</accession>
<evidence type="ECO:0000313" key="3">
    <source>
        <dbReference type="Proteomes" id="UP001595989"/>
    </source>
</evidence>
<feature type="transmembrane region" description="Helical" evidence="1">
    <location>
        <begin position="37"/>
        <end position="56"/>
    </location>
</feature>
<feature type="transmembrane region" description="Helical" evidence="1">
    <location>
        <begin position="159"/>
        <end position="179"/>
    </location>
</feature>
<keyword evidence="1" id="KW-1133">Transmembrane helix</keyword>
<keyword evidence="1" id="KW-0812">Transmembrane</keyword>
<organism evidence="2 3">
    <name type="scientific">Virgibacillus kekensis</name>
    <dbReference type="NCBI Taxonomy" id="202261"/>
    <lineage>
        <taxon>Bacteria</taxon>
        <taxon>Bacillati</taxon>
        <taxon>Bacillota</taxon>
        <taxon>Bacilli</taxon>
        <taxon>Bacillales</taxon>
        <taxon>Bacillaceae</taxon>
        <taxon>Virgibacillus</taxon>
    </lineage>
</organism>
<keyword evidence="1" id="KW-0472">Membrane</keyword>
<feature type="transmembrane region" description="Helical" evidence="1">
    <location>
        <begin position="132"/>
        <end position="152"/>
    </location>
</feature>
<comment type="caution">
    <text evidence="2">The sequence shown here is derived from an EMBL/GenBank/DDBJ whole genome shotgun (WGS) entry which is preliminary data.</text>
</comment>
<keyword evidence="3" id="KW-1185">Reference proteome</keyword>
<dbReference type="RefSeq" id="WP_390295936.1">
    <property type="nucleotide sequence ID" value="NZ_JBHSFU010000006.1"/>
</dbReference>
<sequence length="198" mass="20846">MKSQIRKSLRFSLIIAVITFVLAAIFSIVSSSILGEVVWSVGLIIVFIIVLIGVIFDMLGIASTAADEAPFHAMAAEKVSGAKESVIIIRNADKFASFCNDVIGDISGIVSGTASAIVILQIANILGADEGSAVQITLSVVLTSFVAALTVGGKAIGKYFAINASTSIIFFAGKTIAFLERNLKLKILPRKKQADKQV</sequence>
<feature type="transmembrane region" description="Helical" evidence="1">
    <location>
        <begin position="102"/>
        <end position="126"/>
    </location>
</feature>
<reference evidence="3" key="1">
    <citation type="journal article" date="2019" name="Int. J. Syst. Evol. Microbiol.">
        <title>The Global Catalogue of Microorganisms (GCM) 10K type strain sequencing project: providing services to taxonomists for standard genome sequencing and annotation.</title>
        <authorList>
            <consortium name="The Broad Institute Genomics Platform"/>
            <consortium name="The Broad Institute Genome Sequencing Center for Infectious Disease"/>
            <person name="Wu L."/>
            <person name="Ma J."/>
        </authorList>
    </citation>
    <scope>NUCLEOTIDE SEQUENCE [LARGE SCALE GENOMIC DNA]</scope>
    <source>
        <strain evidence="3">CGMCC 4.7426</strain>
    </source>
</reference>
<feature type="transmembrane region" description="Helical" evidence="1">
    <location>
        <begin position="12"/>
        <end position="31"/>
    </location>
</feature>
<evidence type="ECO:0008006" key="4">
    <source>
        <dbReference type="Google" id="ProtNLM"/>
    </source>
</evidence>
<evidence type="ECO:0000313" key="2">
    <source>
        <dbReference type="EMBL" id="MFC4558766.1"/>
    </source>
</evidence>
<dbReference type="EMBL" id="JBHSFU010000006">
    <property type="protein sequence ID" value="MFC4558766.1"/>
    <property type="molecule type" value="Genomic_DNA"/>
</dbReference>
<protein>
    <recommendedName>
        <fullName evidence="4">CNNM transmembrane domain-containing protein</fullName>
    </recommendedName>
</protein>